<protein>
    <submittedName>
        <fullName evidence="5">Uncharacterized protein</fullName>
    </submittedName>
</protein>
<evidence type="ECO:0000256" key="4">
    <source>
        <dbReference type="SAM" id="Coils"/>
    </source>
</evidence>
<dbReference type="Pfam" id="PF15233">
    <property type="entry name" value="SYCE1"/>
    <property type="match status" value="1"/>
</dbReference>
<evidence type="ECO:0000256" key="1">
    <source>
        <dbReference type="ARBA" id="ARBA00010094"/>
    </source>
</evidence>
<dbReference type="GO" id="GO:0000795">
    <property type="term" value="C:synaptonemal complex"/>
    <property type="evidence" value="ECO:0007669"/>
    <property type="project" value="InterPro"/>
</dbReference>
<dbReference type="EMBL" id="KN125396">
    <property type="protein sequence ID" value="KFO18502.1"/>
    <property type="molecule type" value="Genomic_DNA"/>
</dbReference>
<keyword evidence="6" id="KW-1185">Reference proteome</keyword>
<name>A0A091CL62_FUKDA</name>
<dbReference type="PANTHER" id="PTHR21731:SF1">
    <property type="entry name" value="SYNAPTONEMAL COMPLEX CENTRAL ELEMENT PROTEIN 1-LIKE"/>
    <property type="match status" value="1"/>
</dbReference>
<dbReference type="AlphaFoldDB" id="A0A091CL62"/>
<dbReference type="InterPro" id="IPR026676">
    <property type="entry name" value="SYCE1"/>
</dbReference>
<keyword evidence="3" id="KW-0469">Meiosis</keyword>
<dbReference type="GO" id="GO:0007130">
    <property type="term" value="P:synaptonemal complex assembly"/>
    <property type="evidence" value="ECO:0007669"/>
    <property type="project" value="InterPro"/>
</dbReference>
<proteinExistence type="inferred from homology"/>
<gene>
    <name evidence="5" type="ORF">H920_20110</name>
</gene>
<keyword evidence="2 4" id="KW-0175">Coiled coil</keyword>
<evidence type="ECO:0000313" key="6">
    <source>
        <dbReference type="Proteomes" id="UP000028990"/>
    </source>
</evidence>
<feature type="coiled-coil region" evidence="4">
    <location>
        <begin position="75"/>
        <end position="109"/>
    </location>
</feature>
<accession>A0A091CL62</accession>
<reference evidence="5 6" key="1">
    <citation type="submission" date="2013-11" db="EMBL/GenBank/DDBJ databases">
        <title>The Damaraland mole rat (Fukomys damarensis) genome and evolution of African mole rats.</title>
        <authorList>
            <person name="Gladyshev V.N."/>
            <person name="Fang X."/>
        </authorList>
    </citation>
    <scope>NUCLEOTIDE SEQUENCE [LARGE SCALE GENOMIC DNA]</scope>
    <source>
        <tissue evidence="5">Liver</tissue>
    </source>
</reference>
<evidence type="ECO:0000313" key="5">
    <source>
        <dbReference type="EMBL" id="KFO18502.1"/>
    </source>
</evidence>
<dbReference type="PANTHER" id="PTHR21731">
    <property type="entry name" value="SYNAPTONEMAL COMPLEX CENTRAL ELEMENT PROTEIN 1-LIKE"/>
    <property type="match status" value="1"/>
</dbReference>
<comment type="similarity">
    <text evidence="1">Belongs to the SYCE family.</text>
</comment>
<evidence type="ECO:0000256" key="2">
    <source>
        <dbReference type="ARBA" id="ARBA00023054"/>
    </source>
</evidence>
<dbReference type="Proteomes" id="UP000028990">
    <property type="component" value="Unassembled WGS sequence"/>
</dbReference>
<organism evidence="5 6">
    <name type="scientific">Fukomys damarensis</name>
    <name type="common">Damaraland mole rat</name>
    <name type="synonym">Cryptomys damarensis</name>
    <dbReference type="NCBI Taxonomy" id="885580"/>
    <lineage>
        <taxon>Eukaryota</taxon>
        <taxon>Metazoa</taxon>
        <taxon>Chordata</taxon>
        <taxon>Craniata</taxon>
        <taxon>Vertebrata</taxon>
        <taxon>Euteleostomi</taxon>
        <taxon>Mammalia</taxon>
        <taxon>Eutheria</taxon>
        <taxon>Euarchontoglires</taxon>
        <taxon>Glires</taxon>
        <taxon>Rodentia</taxon>
        <taxon>Hystricomorpha</taxon>
        <taxon>Bathyergidae</taxon>
        <taxon>Fukomys</taxon>
    </lineage>
</organism>
<evidence type="ECO:0000256" key="3">
    <source>
        <dbReference type="ARBA" id="ARBA00023254"/>
    </source>
</evidence>
<sequence length="161" mass="19226">MSEISKVELPGTIDLTEKIEAENLDPQIKDLVNHVKEFQKLNLEQLHLEDIMRKRLETLRSFLMQCNRKDSEAQREKFEEENRKVKKFLEAAAEQRQQLQHKRQSMVAEMEMLDVQFLSETCIISGEEADKEEVKRIEKDERDRNKKREKVGVFPEMYVFL</sequence>